<keyword evidence="2" id="KW-0758">Storage protein</keyword>
<sequence>MLPNLHRTLIFFLNLLASQILCQGWEIGSEYLYDYSGLLVTGFQDADNQSAAVQIVGKLTVQSIDDETLMLKLSEIRLTRDGNYRGNGKSSDPILFPVRLSGGVEEAIGDSLHLLSPFAAIHNKGLITNLVVESEEPTWSVNMKKAVVSNLQLDVAGVRSGLDGGVFGERSVPSLNTLEEGVTGDCFTTLRITRLPFYHVIQNQDLGAHKIIGEICRSTKVYEILKIKDFAQCVNDPMKVSSHPRSSTSSFSSHGKFVSDGTLKRFTAYKYLVCGESQEKATIVRMEGIGEMAFLGPVALKIEQSINLIIQNRGKIRDLLPSISQPRLMDELTYSFEDDPIVPNTKEMDAVPEALREVARILTESTVSEEDISKKLSTISQIIYHLDERQLREIWEKSFQQENANVRDLFVDCVAASGSHTAAVFLLDLIEQRKLEGFPAVWTLMSCGHSVQYPTIPILRRFVGVILSEAARNSSMLKHTALMVTADLLYTTCVLSSVNCNADSQIITEEFLPLLVRELETAQSTIDRLAAIIALGALGVDDVLLLLVPYLRGENVAIRIAAISSLKHLMDSSPDKVIPLFSSLADNVAEPPEIRMAAIAMLLFHPKTPQSVWNKIASRTWFDSSLQVKAFTCDIIRSLAGHSSIRASEDESTSIKARSVIGLVRPCSDRLGYEHYASVKDNKAGLSSLLAFWRLGDSSLPVYLEQQLFRNLGSFRFNLAKVSIWNYNMENVWSQLTGHALPRSNESKSSVFWDQLISTFRASDESTVGLVHLRLLGSTMQTLLNLEDIDREYMIREFFTKHLNIRFVKFQQLIDSRTHVPTELGLPARFTFSLTALASAFGHINHTPEINVTASLSMKWASESRIQYPFNGHHVAAGEEHRVDIRAPISLILNGSLVWIPPDRVYDIAYYSVKPYTLTSQTTDYSSENVALDDVHSAGPPFVSVAQLTPNLRLETTSEVPQDVPAFAWLSSLMREFSSHSGHFRSDSFQHRMYRLRYLEEESSLSSVALSASFDTKAIQQEATIEYVIGINGSVEWEEDGTNETISTAEMTDDGIHVFQGKITAYYRNGSTSKWALIEVAAQNLSKEDEWNITASGSVIESFRSWSNILNEEYSQNLRSSKRIFVPQEENSNASQSYLPRIQFNVREADEPWIRYASLFMTNSLGYIKIKKQRTNKCSIHSDRIQTYDEVDYSYTINECYHLLTTDCRQKKANYAVLARRSKSHGMVVRVVLEANRVDFSATGNISINGVEANVTAGRMLINVGEKVIATVTQDKENALHLWLPNEKLNVIVEEDAITVSATDQLLGHACGICGDGDSEVTGEFKTSNRCALSSGALMAASFLVTMDPENCPALSDEILQALLIETYPCYSVDEHVASILPLPLEF</sequence>
<dbReference type="InterPro" id="IPR050733">
    <property type="entry name" value="Vitellogenin/Apolipophorin"/>
</dbReference>
<dbReference type="PANTHER" id="PTHR23345:SF15">
    <property type="entry name" value="VITELLOGENIN 1-RELATED"/>
    <property type="match status" value="1"/>
</dbReference>
<evidence type="ECO:0000259" key="8">
    <source>
        <dbReference type="PROSITE" id="PS51233"/>
    </source>
</evidence>
<keyword evidence="1 6" id="KW-0732">Signal</keyword>
<dbReference type="PANTHER" id="PTHR23345">
    <property type="entry name" value="VITELLOGENIN-RELATED"/>
    <property type="match status" value="1"/>
</dbReference>
<proteinExistence type="predicted"/>
<dbReference type="PROSITE" id="PS51233">
    <property type="entry name" value="VWFD"/>
    <property type="match status" value="1"/>
</dbReference>
<evidence type="ECO:0000256" key="1">
    <source>
        <dbReference type="ARBA" id="ARBA00022729"/>
    </source>
</evidence>
<evidence type="ECO:0000256" key="2">
    <source>
        <dbReference type="ARBA" id="ARBA00022761"/>
    </source>
</evidence>
<feature type="chain" id="PRO_5042122845" description="Vitellogenin domain-containing protein" evidence="6">
    <location>
        <begin position="25"/>
        <end position="1387"/>
    </location>
</feature>
<comment type="caution">
    <text evidence="5">Lacks conserved residue(s) required for the propagation of feature annotation.</text>
</comment>
<organism evidence="9 10">
    <name type="scientific">Daphnia sinensis</name>
    <dbReference type="NCBI Taxonomy" id="1820382"/>
    <lineage>
        <taxon>Eukaryota</taxon>
        <taxon>Metazoa</taxon>
        <taxon>Ecdysozoa</taxon>
        <taxon>Arthropoda</taxon>
        <taxon>Crustacea</taxon>
        <taxon>Branchiopoda</taxon>
        <taxon>Diplostraca</taxon>
        <taxon>Cladocera</taxon>
        <taxon>Anomopoda</taxon>
        <taxon>Daphniidae</taxon>
        <taxon>Daphnia</taxon>
        <taxon>Daphnia similis group</taxon>
    </lineage>
</organism>
<evidence type="ECO:0000313" key="9">
    <source>
        <dbReference type="EMBL" id="KAI9562319.1"/>
    </source>
</evidence>
<dbReference type="SUPFAM" id="SSF48431">
    <property type="entry name" value="Lipovitellin-phosvitin complex, superhelical domain"/>
    <property type="match status" value="1"/>
</dbReference>
<dbReference type="SUPFAM" id="SSF56968">
    <property type="entry name" value="Lipovitellin-phosvitin complex, beta-sheet shell regions"/>
    <property type="match status" value="2"/>
</dbReference>
<name>A0AAD5PZS8_9CRUS</name>
<feature type="signal peptide" evidence="6">
    <location>
        <begin position="1"/>
        <end position="24"/>
    </location>
</feature>
<evidence type="ECO:0000313" key="10">
    <source>
        <dbReference type="Proteomes" id="UP000820818"/>
    </source>
</evidence>
<dbReference type="EMBL" id="WJBH02000003">
    <property type="protein sequence ID" value="KAI9562319.1"/>
    <property type="molecule type" value="Genomic_DNA"/>
</dbReference>
<keyword evidence="3" id="KW-1015">Disulfide bond</keyword>
<dbReference type="InterPro" id="IPR001747">
    <property type="entry name" value="Vitellogenin_N"/>
</dbReference>
<dbReference type="GO" id="GO:0005319">
    <property type="term" value="F:lipid transporter activity"/>
    <property type="evidence" value="ECO:0007669"/>
    <property type="project" value="InterPro"/>
</dbReference>
<dbReference type="PROSITE" id="PS51211">
    <property type="entry name" value="VITELLOGENIN"/>
    <property type="match status" value="1"/>
</dbReference>
<keyword evidence="10" id="KW-1185">Reference proteome</keyword>
<dbReference type="InterPro" id="IPR015816">
    <property type="entry name" value="Vitellinogen_b-sht_N"/>
</dbReference>
<feature type="domain" description="Vitellogenin" evidence="7">
    <location>
        <begin position="25"/>
        <end position="724"/>
    </location>
</feature>
<evidence type="ECO:0008006" key="11">
    <source>
        <dbReference type="Google" id="ProtNLM"/>
    </source>
</evidence>
<dbReference type="InterPro" id="IPR015819">
    <property type="entry name" value="Lipid_transp_b-sht_shell"/>
</dbReference>
<protein>
    <recommendedName>
        <fullName evidence="11">Vitellogenin domain-containing protein</fullName>
    </recommendedName>
</protein>
<comment type="caution">
    <text evidence="9">The sequence shown here is derived from an EMBL/GenBank/DDBJ whole genome shotgun (WGS) entry which is preliminary data.</text>
</comment>
<reference evidence="9 10" key="1">
    <citation type="submission" date="2022-05" db="EMBL/GenBank/DDBJ databases">
        <title>A multi-omics perspective on studying reproductive biology in Daphnia sinensis.</title>
        <authorList>
            <person name="Jia J."/>
        </authorList>
    </citation>
    <scope>NUCLEOTIDE SEQUENCE [LARGE SCALE GENOMIC DNA]</scope>
    <source>
        <strain evidence="9 10">WSL</strain>
    </source>
</reference>
<dbReference type="Gene3D" id="2.30.230.10">
    <property type="entry name" value="Lipovitellin, beta-sheet shell regions, chain A"/>
    <property type="match status" value="1"/>
</dbReference>
<evidence type="ECO:0000259" key="7">
    <source>
        <dbReference type="PROSITE" id="PS51211"/>
    </source>
</evidence>
<evidence type="ECO:0000256" key="3">
    <source>
        <dbReference type="ARBA" id="ARBA00023157"/>
    </source>
</evidence>
<gene>
    <name evidence="9" type="ORF">GHT06_013284</name>
</gene>
<dbReference type="SMART" id="SM00216">
    <property type="entry name" value="VWD"/>
    <property type="match status" value="1"/>
</dbReference>
<dbReference type="FunFam" id="1.25.10.20:FF:000003">
    <property type="entry name" value="Vitellogenin C"/>
    <property type="match status" value="1"/>
</dbReference>
<dbReference type="InterPro" id="IPR015255">
    <property type="entry name" value="Vitellinogen_open_b-sht"/>
</dbReference>
<evidence type="ECO:0000256" key="5">
    <source>
        <dbReference type="PROSITE-ProRule" id="PRU00557"/>
    </source>
</evidence>
<dbReference type="Pfam" id="PF00094">
    <property type="entry name" value="VWD"/>
    <property type="match status" value="1"/>
</dbReference>
<evidence type="ECO:0000256" key="6">
    <source>
        <dbReference type="SAM" id="SignalP"/>
    </source>
</evidence>
<dbReference type="InterPro" id="IPR001846">
    <property type="entry name" value="VWF_type-D"/>
</dbReference>
<dbReference type="Pfam" id="PF01347">
    <property type="entry name" value="Vitellogenin_N"/>
    <property type="match status" value="1"/>
</dbReference>
<feature type="domain" description="VWFD" evidence="8">
    <location>
        <begin position="1176"/>
        <end position="1353"/>
    </location>
</feature>
<dbReference type="Proteomes" id="UP000820818">
    <property type="component" value="Linkage Group LG3"/>
</dbReference>
<keyword evidence="4" id="KW-0325">Glycoprotein</keyword>
<accession>A0AAD5PZS8</accession>
<dbReference type="GO" id="GO:0045735">
    <property type="term" value="F:nutrient reservoir activity"/>
    <property type="evidence" value="ECO:0007669"/>
    <property type="project" value="UniProtKB-KW"/>
</dbReference>
<dbReference type="InterPro" id="IPR011030">
    <property type="entry name" value="Lipovitellin_superhlx_dom"/>
</dbReference>
<dbReference type="Gene3D" id="1.25.10.20">
    <property type="entry name" value="Vitellinogen, superhelical"/>
    <property type="match status" value="1"/>
</dbReference>
<dbReference type="SMART" id="SM00638">
    <property type="entry name" value="LPD_N"/>
    <property type="match status" value="1"/>
</dbReference>
<dbReference type="SMART" id="SM01169">
    <property type="entry name" value="DUF1943"/>
    <property type="match status" value="1"/>
</dbReference>
<evidence type="ECO:0000256" key="4">
    <source>
        <dbReference type="ARBA" id="ARBA00023180"/>
    </source>
</evidence>